<dbReference type="AlphaFoldDB" id="A0AAP0PEJ8"/>
<dbReference type="SUPFAM" id="SSF55658">
    <property type="entry name" value="L9 N-domain-like"/>
    <property type="match status" value="1"/>
</dbReference>
<feature type="domain" description="Ribonuclease H1 N-terminal" evidence="1">
    <location>
        <begin position="98"/>
        <end position="137"/>
    </location>
</feature>
<comment type="caution">
    <text evidence="2">The sequence shown here is derived from an EMBL/GenBank/DDBJ whole genome shotgun (WGS) entry which is preliminary data.</text>
</comment>
<dbReference type="Gene3D" id="3.40.970.10">
    <property type="entry name" value="Ribonuclease H1, N-terminal domain"/>
    <property type="match status" value="1"/>
</dbReference>
<dbReference type="InterPro" id="IPR037056">
    <property type="entry name" value="RNase_H1_N_sf"/>
</dbReference>
<keyword evidence="3" id="KW-1185">Reference proteome</keyword>
<sequence>MRDAITRRNGLKVRNGTYYLVDTGYSNNYGFLTPFHCQRQHLSEWATGKRPAQTPVEVFNMPHVPDDVLENLVPEGQELGAKDDASNEQPENMGSKSYIVYFGWVTDVYGTWYECYKQLKNFDSYYYKHFDTKDEAIAKFYSWTGGKIRVEVPPQLTLKEAIVVTRLDEISPPPFPQATGSKTCDRLHHLHTMKALICGHEILLFI</sequence>
<proteinExistence type="predicted"/>
<reference evidence="2 3" key="1">
    <citation type="submission" date="2024-01" db="EMBL/GenBank/DDBJ databases">
        <title>Genome assemblies of Stephania.</title>
        <authorList>
            <person name="Yang L."/>
        </authorList>
    </citation>
    <scope>NUCLEOTIDE SEQUENCE [LARGE SCALE GENOMIC DNA]</scope>
    <source>
        <strain evidence="2">QJT</strain>
        <tissue evidence="2">Leaf</tissue>
    </source>
</reference>
<dbReference type="Pfam" id="PF01693">
    <property type="entry name" value="Cauli_VI"/>
    <property type="match status" value="1"/>
</dbReference>
<evidence type="ECO:0000259" key="1">
    <source>
        <dbReference type="Pfam" id="PF01693"/>
    </source>
</evidence>
<gene>
    <name evidence="2" type="ORF">Sjap_008545</name>
</gene>
<name>A0AAP0PEJ8_9MAGN</name>
<dbReference type="Proteomes" id="UP001417504">
    <property type="component" value="Unassembled WGS sequence"/>
</dbReference>
<evidence type="ECO:0000313" key="3">
    <source>
        <dbReference type="Proteomes" id="UP001417504"/>
    </source>
</evidence>
<dbReference type="EMBL" id="JBBNAE010000003">
    <property type="protein sequence ID" value="KAK9137951.1"/>
    <property type="molecule type" value="Genomic_DNA"/>
</dbReference>
<organism evidence="2 3">
    <name type="scientific">Stephania japonica</name>
    <dbReference type="NCBI Taxonomy" id="461633"/>
    <lineage>
        <taxon>Eukaryota</taxon>
        <taxon>Viridiplantae</taxon>
        <taxon>Streptophyta</taxon>
        <taxon>Embryophyta</taxon>
        <taxon>Tracheophyta</taxon>
        <taxon>Spermatophyta</taxon>
        <taxon>Magnoliopsida</taxon>
        <taxon>Ranunculales</taxon>
        <taxon>Menispermaceae</taxon>
        <taxon>Menispermoideae</taxon>
        <taxon>Cissampelideae</taxon>
        <taxon>Stephania</taxon>
    </lineage>
</organism>
<protein>
    <recommendedName>
        <fullName evidence="1">Ribonuclease H1 N-terminal domain-containing protein</fullName>
    </recommendedName>
</protein>
<evidence type="ECO:0000313" key="2">
    <source>
        <dbReference type="EMBL" id="KAK9137951.1"/>
    </source>
</evidence>
<dbReference type="InterPro" id="IPR011320">
    <property type="entry name" value="RNase_H1_N"/>
</dbReference>
<accession>A0AAP0PEJ8</accession>
<dbReference type="InterPro" id="IPR009027">
    <property type="entry name" value="Ribosomal_bL9/RNase_H1_N"/>
</dbReference>